<feature type="transmembrane region" description="Helical" evidence="5">
    <location>
        <begin position="36"/>
        <end position="54"/>
    </location>
</feature>
<feature type="transmembrane region" description="Helical" evidence="5">
    <location>
        <begin position="98"/>
        <end position="118"/>
    </location>
</feature>
<name>A0ABN0SAR2_9GAMM</name>
<evidence type="ECO:0000313" key="8">
    <source>
        <dbReference type="Proteomes" id="UP000023842"/>
    </source>
</evidence>
<evidence type="ECO:0000256" key="2">
    <source>
        <dbReference type="ARBA" id="ARBA00022692"/>
    </source>
</evidence>
<keyword evidence="3 5" id="KW-1133">Transmembrane helix</keyword>
<dbReference type="EMBL" id="JFJN01000051">
    <property type="protein sequence ID" value="EZH79573.1"/>
    <property type="molecule type" value="Genomic_DNA"/>
</dbReference>
<comment type="subcellular location">
    <subcellularLocation>
        <location evidence="1">Membrane</location>
        <topology evidence="1">Multi-pass membrane protein</topology>
    </subcellularLocation>
</comment>
<reference evidence="8" key="1">
    <citation type="journal article" date="2014" name="Genome Announc.">
        <title>Draft Genome Sequence of the algae degrading bacterium Pseudomonas mendocina AD6.</title>
        <authorList>
            <person name="Barney B.M."/>
            <person name="Lenneman E.M."/>
        </authorList>
    </citation>
    <scope>NUCLEOTIDE SEQUENCE [LARGE SCALE GENOMIC DNA]</scope>
    <source>
        <strain evidence="8">AD6</strain>
    </source>
</reference>
<keyword evidence="4 5" id="KW-0472">Membrane</keyword>
<feature type="transmembrane region" description="Helical" evidence="5">
    <location>
        <begin position="7"/>
        <end position="24"/>
    </location>
</feature>
<feature type="transmembrane region" description="Helical" evidence="5">
    <location>
        <begin position="66"/>
        <end position="86"/>
    </location>
</feature>
<organism evidence="7 8">
    <name type="scientific">Ectopseudomonas composti</name>
    <dbReference type="NCBI Taxonomy" id="658457"/>
    <lineage>
        <taxon>Bacteria</taxon>
        <taxon>Pseudomonadati</taxon>
        <taxon>Pseudomonadota</taxon>
        <taxon>Gammaproteobacteria</taxon>
        <taxon>Pseudomonadales</taxon>
        <taxon>Pseudomonadaceae</taxon>
        <taxon>Ectopseudomonas</taxon>
    </lineage>
</organism>
<evidence type="ECO:0000256" key="1">
    <source>
        <dbReference type="ARBA" id="ARBA00004141"/>
    </source>
</evidence>
<feature type="transmembrane region" description="Helical" evidence="5">
    <location>
        <begin position="373"/>
        <end position="392"/>
    </location>
</feature>
<dbReference type="PANTHER" id="PTHR37422">
    <property type="entry name" value="TEICHURONIC ACID BIOSYNTHESIS PROTEIN TUAE"/>
    <property type="match status" value="1"/>
</dbReference>
<comment type="caution">
    <text evidence="7">The sequence shown here is derived from an EMBL/GenBank/DDBJ whole genome shotgun (WGS) entry which is preliminary data.</text>
</comment>
<evidence type="ECO:0000256" key="4">
    <source>
        <dbReference type="ARBA" id="ARBA00023136"/>
    </source>
</evidence>
<evidence type="ECO:0000313" key="7">
    <source>
        <dbReference type="EMBL" id="EZH79573.1"/>
    </source>
</evidence>
<evidence type="ECO:0000256" key="5">
    <source>
        <dbReference type="SAM" id="Phobius"/>
    </source>
</evidence>
<evidence type="ECO:0000256" key="3">
    <source>
        <dbReference type="ARBA" id="ARBA00022989"/>
    </source>
</evidence>
<evidence type="ECO:0000259" key="6">
    <source>
        <dbReference type="Pfam" id="PF04932"/>
    </source>
</evidence>
<feature type="transmembrane region" description="Helical" evidence="5">
    <location>
        <begin position="130"/>
        <end position="152"/>
    </location>
</feature>
<feature type="transmembrane region" description="Helical" evidence="5">
    <location>
        <begin position="222"/>
        <end position="238"/>
    </location>
</feature>
<keyword evidence="2 5" id="KW-0812">Transmembrane</keyword>
<feature type="transmembrane region" description="Helical" evidence="5">
    <location>
        <begin position="342"/>
        <end position="366"/>
    </location>
</feature>
<dbReference type="Pfam" id="PF04932">
    <property type="entry name" value="Wzy_C"/>
    <property type="match status" value="1"/>
</dbReference>
<feature type="transmembrane region" description="Helical" evidence="5">
    <location>
        <begin position="243"/>
        <end position="265"/>
    </location>
</feature>
<protein>
    <recommendedName>
        <fullName evidence="6">O-antigen ligase-related domain-containing protein</fullName>
    </recommendedName>
</protein>
<dbReference type="Proteomes" id="UP000023842">
    <property type="component" value="Unassembled WGS sequence"/>
</dbReference>
<sequence>MGLEEVAVWILTLMVGGLVFFQIHVQIGGGYLNVNLADPFAMLIFSVAMLNLLLKREMPEWRVPRFNLYLLLMTLAIVVAYLHGYFSFGSSTWASGKLVGWLVLLGYLFCGYMVVRYFRMPGFFRFSKLMLISLALILLVSIVKWFLFINGFLNFKGFSYILEAYSGNRNALAFQVLMILVIALAFDAWYIKQPLKLAGLDVLFFVVALMVAAILITASRSAILTLAVVFLCVFYFGMARRKFLLVSFLSGGLMFTGAQYGMYLVSVLDSYMLLGLGPQISAAVPLPISTESSDSLRLTLLTTAFDMWLNNPLFGAGLGAFYHESADVIGIDVVVHNTALWILAEFGFVGFVSFAIPFVCVIRYAVTECRLKVARNAIILLLLVFAIMSLFHEIFYQRIFWIFMGACIAVPRASGRSI</sequence>
<dbReference type="InterPro" id="IPR007016">
    <property type="entry name" value="O-antigen_ligase-rel_domated"/>
</dbReference>
<feature type="transmembrane region" description="Helical" evidence="5">
    <location>
        <begin position="172"/>
        <end position="190"/>
    </location>
</feature>
<feature type="transmembrane region" description="Helical" evidence="5">
    <location>
        <begin position="197"/>
        <end position="216"/>
    </location>
</feature>
<keyword evidence="8" id="KW-1185">Reference proteome</keyword>
<feature type="domain" description="O-antigen ligase-related" evidence="6">
    <location>
        <begin position="205"/>
        <end position="354"/>
    </location>
</feature>
<dbReference type="InterPro" id="IPR051533">
    <property type="entry name" value="WaaL-like"/>
</dbReference>
<proteinExistence type="predicted"/>
<dbReference type="PANTHER" id="PTHR37422:SF13">
    <property type="entry name" value="LIPOPOLYSACCHARIDE BIOSYNTHESIS PROTEIN PA4999-RELATED"/>
    <property type="match status" value="1"/>
</dbReference>
<gene>
    <name evidence="7" type="ORF">AU05_16565</name>
</gene>
<accession>A0ABN0SAR2</accession>